<gene>
    <name evidence="2" type="ORF">GOP47_0021860</name>
</gene>
<accession>A0A9D4U8B1</accession>
<keyword evidence="1" id="KW-1133">Transmembrane helix</keyword>
<keyword evidence="1" id="KW-0812">Transmembrane</keyword>
<proteinExistence type="predicted"/>
<reference evidence="2" key="1">
    <citation type="submission" date="2021-01" db="EMBL/GenBank/DDBJ databases">
        <title>Adiantum capillus-veneris genome.</title>
        <authorList>
            <person name="Fang Y."/>
            <person name="Liao Q."/>
        </authorList>
    </citation>
    <scope>NUCLEOTIDE SEQUENCE</scope>
    <source>
        <strain evidence="2">H3</strain>
        <tissue evidence="2">Leaf</tissue>
    </source>
</reference>
<dbReference type="AlphaFoldDB" id="A0A9D4U8B1"/>
<keyword evidence="1" id="KW-0472">Membrane</keyword>
<comment type="caution">
    <text evidence="2">The sequence shown here is derived from an EMBL/GenBank/DDBJ whole genome shotgun (WGS) entry which is preliminary data.</text>
</comment>
<feature type="transmembrane region" description="Helical" evidence="1">
    <location>
        <begin position="114"/>
        <end position="138"/>
    </location>
</feature>
<organism evidence="2 3">
    <name type="scientific">Adiantum capillus-veneris</name>
    <name type="common">Maidenhair fern</name>
    <dbReference type="NCBI Taxonomy" id="13818"/>
    <lineage>
        <taxon>Eukaryota</taxon>
        <taxon>Viridiplantae</taxon>
        <taxon>Streptophyta</taxon>
        <taxon>Embryophyta</taxon>
        <taxon>Tracheophyta</taxon>
        <taxon>Polypodiopsida</taxon>
        <taxon>Polypodiidae</taxon>
        <taxon>Polypodiales</taxon>
        <taxon>Pteridineae</taxon>
        <taxon>Pteridaceae</taxon>
        <taxon>Vittarioideae</taxon>
        <taxon>Adiantum</taxon>
    </lineage>
</organism>
<evidence type="ECO:0000256" key="1">
    <source>
        <dbReference type="SAM" id="Phobius"/>
    </source>
</evidence>
<evidence type="ECO:0000313" key="2">
    <source>
        <dbReference type="EMBL" id="KAI5063313.1"/>
    </source>
</evidence>
<feature type="transmembrane region" description="Helical" evidence="1">
    <location>
        <begin position="150"/>
        <end position="173"/>
    </location>
</feature>
<feature type="transmembrane region" description="Helical" evidence="1">
    <location>
        <begin position="79"/>
        <end position="102"/>
    </location>
</feature>
<dbReference type="Proteomes" id="UP000886520">
    <property type="component" value="Chromosome 21"/>
</dbReference>
<keyword evidence="3" id="KW-1185">Reference proteome</keyword>
<sequence length="185" mass="21133">MVRLSADDYLYLSTHLGFAVQVCHQISCFRLKHRDRTMELQDLLLPTSLVMMEICFEALKECWSTPTHQGQYSAMIQLATVIAVLSLMVSLNAFVLIFIVRWRGLRRIQFHLRAATFMLTVALSLMLATFVGLVIYRWSFIFPLQSRRSLITACITTVLGVIPFILTIAFLFLRHIDHGVGICHG</sequence>
<dbReference type="EMBL" id="JABFUD020000021">
    <property type="protein sequence ID" value="KAI5063313.1"/>
    <property type="molecule type" value="Genomic_DNA"/>
</dbReference>
<protein>
    <submittedName>
        <fullName evidence="2">Uncharacterized protein</fullName>
    </submittedName>
</protein>
<evidence type="ECO:0000313" key="3">
    <source>
        <dbReference type="Proteomes" id="UP000886520"/>
    </source>
</evidence>
<name>A0A9D4U8B1_ADICA</name>